<keyword evidence="2" id="KW-0067">ATP-binding</keyword>
<dbReference type="AlphaFoldDB" id="A0A0F8YGZ9"/>
<evidence type="ECO:0000313" key="4">
    <source>
        <dbReference type="EMBL" id="KKK72970.1"/>
    </source>
</evidence>
<evidence type="ECO:0000256" key="2">
    <source>
        <dbReference type="ARBA" id="ARBA00022840"/>
    </source>
</evidence>
<keyword evidence="1" id="KW-0547">Nucleotide-binding</keyword>
<feature type="non-terminal residue" evidence="4">
    <location>
        <position position="165"/>
    </location>
</feature>
<dbReference type="GO" id="GO:0003677">
    <property type="term" value="F:DNA binding"/>
    <property type="evidence" value="ECO:0007669"/>
    <property type="project" value="InterPro"/>
</dbReference>
<reference evidence="4" key="1">
    <citation type="journal article" date="2015" name="Nature">
        <title>Complex archaea that bridge the gap between prokaryotes and eukaryotes.</title>
        <authorList>
            <person name="Spang A."/>
            <person name="Saw J.H."/>
            <person name="Jorgensen S.L."/>
            <person name="Zaremba-Niedzwiedzka K."/>
            <person name="Martijn J."/>
            <person name="Lind A.E."/>
            <person name="van Eijk R."/>
            <person name="Schleper C."/>
            <person name="Guy L."/>
            <person name="Ettema T.J."/>
        </authorList>
    </citation>
    <scope>NUCLEOTIDE SEQUENCE</scope>
</reference>
<gene>
    <name evidence="4" type="ORF">LCGC14_2898570</name>
</gene>
<dbReference type="PANTHER" id="PTHR42848">
    <property type="match status" value="1"/>
</dbReference>
<dbReference type="GO" id="GO:0005524">
    <property type="term" value="F:ATP binding"/>
    <property type="evidence" value="ECO:0007669"/>
    <property type="project" value="UniProtKB-KW"/>
</dbReference>
<dbReference type="GO" id="GO:0009378">
    <property type="term" value="F:four-way junction helicase activity"/>
    <property type="evidence" value="ECO:0007669"/>
    <property type="project" value="InterPro"/>
</dbReference>
<dbReference type="GO" id="GO:0006310">
    <property type="term" value="P:DNA recombination"/>
    <property type="evidence" value="ECO:0007669"/>
    <property type="project" value="InterPro"/>
</dbReference>
<evidence type="ECO:0000259" key="3">
    <source>
        <dbReference type="Pfam" id="PF05496"/>
    </source>
</evidence>
<dbReference type="Pfam" id="PF05496">
    <property type="entry name" value="RuvB_N"/>
    <property type="match status" value="1"/>
</dbReference>
<dbReference type="InterPro" id="IPR027417">
    <property type="entry name" value="P-loop_NTPase"/>
</dbReference>
<dbReference type="Gene3D" id="3.40.50.300">
    <property type="entry name" value="P-loop containing nucleotide triphosphate hydrolases"/>
    <property type="match status" value="1"/>
</dbReference>
<protein>
    <recommendedName>
        <fullName evidence="3">RuvB-like AAA+ ATPase domain-containing protein</fullName>
    </recommendedName>
</protein>
<evidence type="ECO:0000256" key="1">
    <source>
        <dbReference type="ARBA" id="ARBA00022741"/>
    </source>
</evidence>
<comment type="caution">
    <text evidence="4">The sequence shown here is derived from an EMBL/GenBank/DDBJ whole genome shotgun (WGS) entry which is preliminary data.</text>
</comment>
<dbReference type="CDD" id="cd00009">
    <property type="entry name" value="AAA"/>
    <property type="match status" value="1"/>
</dbReference>
<feature type="domain" description="RuvB-like AAA+ ATPase" evidence="3">
    <location>
        <begin position="13"/>
        <end position="156"/>
    </location>
</feature>
<dbReference type="PANTHER" id="PTHR42848:SF1">
    <property type="entry name" value="HOLLIDAY JUNCTION BRANCH MIGRATION COMPLEX SUBUNIT RUVB"/>
    <property type="match status" value="1"/>
</dbReference>
<dbReference type="InterPro" id="IPR004605">
    <property type="entry name" value="DNA_helicase_Holl-junc_RuvB"/>
</dbReference>
<proteinExistence type="predicted"/>
<dbReference type="GO" id="GO:0006281">
    <property type="term" value="P:DNA repair"/>
    <property type="evidence" value="ECO:0007669"/>
    <property type="project" value="InterPro"/>
</dbReference>
<accession>A0A0F8YGZ9</accession>
<dbReference type="SUPFAM" id="SSF52540">
    <property type="entry name" value="P-loop containing nucleoside triphosphate hydrolases"/>
    <property type="match status" value="1"/>
</dbReference>
<sequence>MMMARPISRWGNPLKLSSLIGLARQKRKARVAIAASRRSGEVFPHTLLYGIGGTGKTAFARAVGFELGYHFIETHAAAFKKREQLFEALVHYSAEAQLHGKPLLFFLDEVHGLKLTLQEALYSVLKEWWIPSDRGKQYLAPFTLIAATTRIDMLDANSFVTRFPN</sequence>
<name>A0A0F8YGZ9_9ZZZZ</name>
<dbReference type="EMBL" id="LAZR01056997">
    <property type="protein sequence ID" value="KKK72970.1"/>
    <property type="molecule type" value="Genomic_DNA"/>
</dbReference>
<dbReference type="InterPro" id="IPR008824">
    <property type="entry name" value="RuvB-like_N"/>
</dbReference>
<organism evidence="4">
    <name type="scientific">marine sediment metagenome</name>
    <dbReference type="NCBI Taxonomy" id="412755"/>
    <lineage>
        <taxon>unclassified sequences</taxon>
        <taxon>metagenomes</taxon>
        <taxon>ecological metagenomes</taxon>
    </lineage>
</organism>